<protein>
    <submittedName>
        <fullName evidence="1">Uncharacterized protein</fullName>
    </submittedName>
</protein>
<proteinExistence type="predicted"/>
<keyword evidence="2" id="KW-1185">Reference proteome</keyword>
<dbReference type="RefSeq" id="WP_340933960.1">
    <property type="nucleotide sequence ID" value="NZ_CP150496.1"/>
</dbReference>
<organism evidence="1 2">
    <name type="scientific">Polaribacter marinaquae</name>
    <dbReference type="NCBI Taxonomy" id="1642819"/>
    <lineage>
        <taxon>Bacteria</taxon>
        <taxon>Pseudomonadati</taxon>
        <taxon>Bacteroidota</taxon>
        <taxon>Flavobacteriia</taxon>
        <taxon>Flavobacteriales</taxon>
        <taxon>Flavobacteriaceae</taxon>
    </lineage>
</organism>
<dbReference type="EMBL" id="CP150496">
    <property type="protein sequence ID" value="WYW56095.1"/>
    <property type="molecule type" value="Genomic_DNA"/>
</dbReference>
<sequence length="385" mass="45988">MKEKFVLLITLFIFGLNISIAQKSKTIEKIKFDNYELKVKFFDPYEHLMSEDREFKSLYPKIQEKKWNEYILNNVIYDFQLIQNKKIIKHYILRGNPSKSIYSKNLTRNNIYLLDIVNHKNKTDFFKISEYSKLISKTIDKFNFYGTLFDDMELLKDNEGKLGKNIFGRFRLKIPYSTIQKNIMTLISFDLYGEIETEWILNNTEGFKNSFFDYQEKIDQYFKIERIKKTYVRTYDLNGEIQNEYPRLNTDKNIKSYIGKMNRIGDVVSLPFFKSTDKAIIIEKDSLGSKYKVEITNNEPIEKYLENIFVVKGSNGEIENITATLLIHGSSIDRGDYVERENYVAYFKTFEDLRLPYKILFSPLTDEKFEKPRIEIELDYLFHRK</sequence>
<name>A0ABZ2TSN5_9FLAO</name>
<accession>A0ABZ2TSN5</accession>
<evidence type="ECO:0000313" key="1">
    <source>
        <dbReference type="EMBL" id="WYW56095.1"/>
    </source>
</evidence>
<reference evidence="1 2" key="1">
    <citation type="submission" date="2024-03" db="EMBL/GenBank/DDBJ databases">
        <authorList>
            <person name="Cao K."/>
        </authorList>
    </citation>
    <scope>NUCLEOTIDE SEQUENCE [LARGE SCALE GENOMIC DNA]</scope>
    <source>
        <strain evidence="1 2">MCCC 1K00696</strain>
    </source>
</reference>
<dbReference type="Proteomes" id="UP001491088">
    <property type="component" value="Chromosome"/>
</dbReference>
<gene>
    <name evidence="1" type="ORF">WG950_02305</name>
</gene>
<evidence type="ECO:0000313" key="2">
    <source>
        <dbReference type="Proteomes" id="UP001491088"/>
    </source>
</evidence>